<evidence type="ECO:0000256" key="1">
    <source>
        <dbReference type="ARBA" id="ARBA00022801"/>
    </source>
</evidence>
<reference evidence="3 4" key="1">
    <citation type="submission" date="2024-09" db="EMBL/GenBank/DDBJ databases">
        <authorList>
            <person name="Sun Q."/>
            <person name="Mori K."/>
        </authorList>
    </citation>
    <scope>NUCLEOTIDE SEQUENCE [LARGE SCALE GENOMIC DNA]</scope>
    <source>
        <strain evidence="3 4">CCM 7706</strain>
    </source>
</reference>
<feature type="domain" description="Peptidase S9 prolyl oligopeptidase catalytic" evidence="2">
    <location>
        <begin position="471"/>
        <end position="677"/>
    </location>
</feature>
<evidence type="ECO:0000313" key="4">
    <source>
        <dbReference type="Proteomes" id="UP001589798"/>
    </source>
</evidence>
<dbReference type="GO" id="GO:0016787">
    <property type="term" value="F:hydrolase activity"/>
    <property type="evidence" value="ECO:0007669"/>
    <property type="project" value="UniProtKB-KW"/>
</dbReference>
<keyword evidence="1 3" id="KW-0378">Hydrolase</keyword>
<dbReference type="EC" id="3.4.-.-" evidence="3"/>
<dbReference type="Proteomes" id="UP001589798">
    <property type="component" value="Unassembled WGS sequence"/>
</dbReference>
<proteinExistence type="predicted"/>
<dbReference type="RefSeq" id="WP_379486148.1">
    <property type="nucleotide sequence ID" value="NZ_JBHLWK010000006.1"/>
</dbReference>
<dbReference type="InterPro" id="IPR001375">
    <property type="entry name" value="Peptidase_S9_cat"/>
</dbReference>
<evidence type="ECO:0000259" key="2">
    <source>
        <dbReference type="Pfam" id="PF00326"/>
    </source>
</evidence>
<organism evidence="3 4">
    <name type="scientific">Novosphingobium soli</name>
    <dbReference type="NCBI Taxonomy" id="574956"/>
    <lineage>
        <taxon>Bacteria</taxon>
        <taxon>Pseudomonadati</taxon>
        <taxon>Pseudomonadota</taxon>
        <taxon>Alphaproteobacteria</taxon>
        <taxon>Sphingomonadales</taxon>
        <taxon>Sphingomonadaceae</taxon>
        <taxon>Novosphingobium</taxon>
    </lineage>
</organism>
<name>A0ABV6CRM4_9SPHN</name>
<dbReference type="Gene3D" id="3.40.50.1820">
    <property type="entry name" value="alpha/beta hydrolase"/>
    <property type="match status" value="1"/>
</dbReference>
<dbReference type="EMBL" id="JBHLWK010000006">
    <property type="protein sequence ID" value="MFC0203389.1"/>
    <property type="molecule type" value="Genomic_DNA"/>
</dbReference>
<gene>
    <name evidence="3" type="ORF">ACFFJC_03785</name>
</gene>
<dbReference type="Pfam" id="PF00326">
    <property type="entry name" value="Peptidase_S9"/>
    <property type="match status" value="1"/>
</dbReference>
<dbReference type="SUPFAM" id="SSF53474">
    <property type="entry name" value="alpha/beta-Hydrolases"/>
    <property type="match status" value="1"/>
</dbReference>
<keyword evidence="4" id="KW-1185">Reference proteome</keyword>
<dbReference type="PANTHER" id="PTHR42776">
    <property type="entry name" value="SERINE PEPTIDASE S9 FAMILY MEMBER"/>
    <property type="match status" value="1"/>
</dbReference>
<protein>
    <submittedName>
        <fullName evidence="3">Alpha/beta hydrolase family protein</fullName>
        <ecNumber evidence="3">3.4.-.-</ecNumber>
    </submittedName>
</protein>
<comment type="caution">
    <text evidence="3">The sequence shown here is derived from an EMBL/GenBank/DDBJ whole genome shotgun (WGS) entry which is preliminary data.</text>
</comment>
<accession>A0ABV6CRM4</accession>
<dbReference type="PANTHER" id="PTHR42776:SF27">
    <property type="entry name" value="DIPEPTIDYL PEPTIDASE FAMILY MEMBER 6"/>
    <property type="match status" value="1"/>
</dbReference>
<dbReference type="InterPro" id="IPR029058">
    <property type="entry name" value="AB_hydrolase_fold"/>
</dbReference>
<sequence>MSLAGSTVAPVLTSESGGFMTFLKWLCGTALAALAVQSVSADEISEAAAKFGARPSVLDLGISPNGEKIFIIGTRIDGGENAIVVDLATTHAVPILSSAGGTEKLTHCQFIMDDRVVCGIYVFERTGGSVDAATRLATISADGKDMKKLSAPTRMSAYYRSGYGGGIIDYNVADDPRSVLMVRHVAPEVTSSSLVASKERGLTVEAVDVYSLKRRVVEPPRDVAAFQTDGLGNVRIMETMPVNTSGYVEPRSNYFVRPVPGGDWQRLSTVTYDSGKSRGFEPIAVAPERNSIIGFDDYQGRKALFEKPLTSGGEAKVLLAHPRADVDGLVRMGRDQRIVGVTYATEKRYVEYFDKELAALAASLRKALVGNPQISIIDASKDEKRLILFIGSDVDPGQYYMFDKATKKLSPIMGVRENLGGVKFGEMKPVTFPAADGTQIPGYLTLPPNSTGKNLPAIVMPHGGPAARDEWGFDWLVQYFVTQGYAVLQPNYRGSTGYGSGWFQKNGFQSWKTAIGDVNDAGRWLVSQGITSSDKLAIVGWSYGGYAALQSAVLDPDLYKAVVAIAPVTDLEVLKGESRYYSNHRIMENFIGSGPHIAEGSPARHADRFKAPVLLFHGDLDMNVGVEESRLMNSRLKAAGKSVDYVEFKSLEHQLDDNAARTQLLASTDRFLRRTLGVK</sequence>
<dbReference type="SUPFAM" id="SSF82171">
    <property type="entry name" value="DPP6 N-terminal domain-like"/>
    <property type="match status" value="1"/>
</dbReference>
<evidence type="ECO:0000313" key="3">
    <source>
        <dbReference type="EMBL" id="MFC0203389.1"/>
    </source>
</evidence>